<dbReference type="AlphaFoldDB" id="A0A7M2XWC2"/>
<evidence type="ECO:0000256" key="2">
    <source>
        <dbReference type="SAM" id="MobiDB-lite"/>
    </source>
</evidence>
<evidence type="ECO:0000256" key="1">
    <source>
        <dbReference type="SAM" id="Coils"/>
    </source>
</evidence>
<sequence>MCDGINDPGGPRRCPSQRGERRREYRRALYAAQKAATIADPAGPDRTHGDHSAIATDEQVREACAAASALFDAFAGNQNVETLRRYESAVRYAGELVATQVDAEIAARLDPTELDRLDADAAALEAAVIEHAREKRAVEQRVHDLTAKLRRLPPPERVQYLDEIDELVNDFNQRSRTLQATAAEIERRRLAHGAAEGRVAAEVLGRYREYGTVVPDVHQSTTKRAQQVTAAASTVFPADWMTASNNSRRMIVKESKDRAYYQHQSRVRVSENTDYDYSDDPTSEQTWATRKEMPPAPEKSTVDRMRELDWPDGDPKWVAVRDPETRRWGWKLRMTYNGTVTMSELRVPSSASSAEDTHRTAIHEMSHRVETFNVAATAACLSFRERRTTSVDGIPHTLQQYAKGEYVRPDDFVDVYVGKQYQSSVHTEVLSMGMESVFGGSHGGLKGRHGYRADPEHRHLILGLCATA</sequence>
<evidence type="ECO:0000313" key="3">
    <source>
        <dbReference type="EMBL" id="QOW02025.1"/>
    </source>
</evidence>
<feature type="compositionally biased region" description="Acidic residues" evidence="2">
    <location>
        <begin position="273"/>
        <end position="282"/>
    </location>
</feature>
<feature type="region of interest" description="Disordered" evidence="2">
    <location>
        <begin position="273"/>
        <end position="302"/>
    </location>
</feature>
<name>A0A7M2XWC2_9NOCA</name>
<keyword evidence="1" id="KW-0175">Coiled coil</keyword>
<keyword evidence="3" id="KW-0614">Plasmid</keyword>
<organism evidence="3 4">
    <name type="scientific">Rhodococcus pyridinivorans</name>
    <dbReference type="NCBI Taxonomy" id="103816"/>
    <lineage>
        <taxon>Bacteria</taxon>
        <taxon>Bacillati</taxon>
        <taxon>Actinomycetota</taxon>
        <taxon>Actinomycetes</taxon>
        <taxon>Mycobacteriales</taxon>
        <taxon>Nocardiaceae</taxon>
        <taxon>Rhodococcus</taxon>
    </lineage>
</organism>
<dbReference type="EMBL" id="CP063453">
    <property type="protein sequence ID" value="QOW02025.1"/>
    <property type="molecule type" value="Genomic_DNA"/>
</dbReference>
<feature type="coiled-coil region" evidence="1">
    <location>
        <begin position="114"/>
        <end position="141"/>
    </location>
</feature>
<protein>
    <submittedName>
        <fullName evidence="3">Uncharacterized protein</fullName>
    </submittedName>
</protein>
<evidence type="ECO:0000313" key="4">
    <source>
        <dbReference type="Proteomes" id="UP000593818"/>
    </source>
</evidence>
<dbReference type="RefSeq" id="WP_193904275.1">
    <property type="nucleotide sequence ID" value="NZ_CP063453.1"/>
</dbReference>
<keyword evidence="4" id="KW-1185">Reference proteome</keyword>
<feature type="region of interest" description="Disordered" evidence="2">
    <location>
        <begin position="1"/>
        <end position="21"/>
    </location>
</feature>
<gene>
    <name evidence="3" type="ORF">INP59_27005</name>
</gene>
<proteinExistence type="predicted"/>
<accession>A0A7M2XWC2</accession>
<reference evidence="3 4" key="1">
    <citation type="submission" date="2020-10" db="EMBL/GenBank/DDBJ databases">
        <title>Whole genome sequence of oil-degrading bacteria Rhodococcus pyridinivorans strain 5Ap.</title>
        <authorList>
            <person name="Akhremchuk A.E."/>
            <person name="Valentovich L.N."/>
            <person name="Charniauskaya M.I."/>
            <person name="Bukliarevich H.A."/>
            <person name="Titok M.A."/>
        </authorList>
    </citation>
    <scope>NUCLEOTIDE SEQUENCE [LARGE SCALE GENOMIC DNA]</scope>
    <source>
        <strain evidence="3 4">5Ap</strain>
        <plasmid evidence="3 4">pSID</plasmid>
    </source>
</reference>
<geneLocation type="plasmid" evidence="3 4">
    <name>pSID</name>
</geneLocation>
<dbReference type="Proteomes" id="UP000593818">
    <property type="component" value="Plasmid pSID"/>
</dbReference>